<dbReference type="InterPro" id="IPR036834">
    <property type="entry name" value="Bcl-2-like_sf"/>
</dbReference>
<gene>
    <name evidence="5 6 7" type="primary">BCL2L12</name>
</gene>
<dbReference type="AlphaFoldDB" id="A0A6P7XTS7"/>
<evidence type="ECO:0000313" key="6">
    <source>
        <dbReference type="RefSeq" id="XP_030053859.1"/>
    </source>
</evidence>
<dbReference type="RefSeq" id="XP_030053859.1">
    <property type="nucleotide sequence ID" value="XM_030197999.1"/>
</dbReference>
<feature type="region of interest" description="Disordered" evidence="3">
    <location>
        <begin position="123"/>
        <end position="180"/>
    </location>
</feature>
<dbReference type="RefSeq" id="XP_030053860.1">
    <property type="nucleotide sequence ID" value="XM_030198000.1"/>
</dbReference>
<evidence type="ECO:0000256" key="3">
    <source>
        <dbReference type="SAM" id="MobiDB-lite"/>
    </source>
</evidence>
<evidence type="ECO:0000313" key="7">
    <source>
        <dbReference type="RefSeq" id="XP_030053860.1"/>
    </source>
</evidence>
<keyword evidence="2" id="KW-0053">Apoptosis</keyword>
<sequence>METHSQSSNGISLKVKEDTKLVLEVFLRRSLSTGENTTVGHVGRTYHDPNKFINRSLKERGLDTSLKRNRRCQERKELRNEKRQSLKQDEEKLEVNVNWNSLHEEINRVEEKKHDFKTSVKQLLSRGTSQSKKGSTAIKFESLDEQREEQGKTSGKADSLRRQKSSPSSLEPSGQEADGHCVHGARRKQGHSFSFKTLLKKKNKHKEQECHGDPDQCLFSQRPSSLPLTPCYSHDSLEVPGLKVEPNDQEIYFLAAKKLDTLIKQQRQKSPVTSNSLLHVASSENIELENNNVAAEGSTQAKEEVIRKLVVLLQEQAAVINEQISENPLLRNTLNRMSYRSFSRLAEAFTSQADIPENRAGDAVSPKLMKIALTMELTRKVAGFSSHAVQTLMGYSLQYMDTFIPWLQQQGGWENIISAEDILNFEID</sequence>
<dbReference type="Proteomes" id="UP000515156">
    <property type="component" value="Chromosome 3"/>
</dbReference>
<dbReference type="InterPro" id="IPR031362">
    <property type="entry name" value="BNIP5"/>
</dbReference>
<dbReference type="PANTHER" id="PTHR14965">
    <property type="entry name" value="SI:CH73-248E21.1"/>
    <property type="match status" value="1"/>
</dbReference>
<keyword evidence="4" id="KW-1185">Reference proteome</keyword>
<dbReference type="GO" id="GO:2001236">
    <property type="term" value="P:regulation of extrinsic apoptotic signaling pathway"/>
    <property type="evidence" value="ECO:0007669"/>
    <property type="project" value="TreeGrafter"/>
</dbReference>
<name>A0A6P7XTS7_9AMPH</name>
<evidence type="ECO:0000256" key="2">
    <source>
        <dbReference type="ARBA" id="ARBA00022703"/>
    </source>
</evidence>
<dbReference type="GeneID" id="115466628"/>
<dbReference type="CTD" id="83596"/>
<evidence type="ECO:0000313" key="5">
    <source>
        <dbReference type="RefSeq" id="XP_030053858.1"/>
    </source>
</evidence>
<evidence type="ECO:0000256" key="1">
    <source>
        <dbReference type="ARBA" id="ARBA00022553"/>
    </source>
</evidence>
<dbReference type="OrthoDB" id="9948760at2759"/>
<feature type="compositionally biased region" description="Polar residues" evidence="3">
    <location>
        <begin position="123"/>
        <end position="134"/>
    </location>
</feature>
<dbReference type="GO" id="GO:0006915">
    <property type="term" value="P:apoptotic process"/>
    <property type="evidence" value="ECO:0007669"/>
    <property type="project" value="UniProtKB-KW"/>
</dbReference>
<reference evidence="5 6" key="1">
    <citation type="submission" date="2025-04" db="UniProtKB">
        <authorList>
            <consortium name="RefSeq"/>
        </authorList>
    </citation>
    <scope>IDENTIFICATION</scope>
</reference>
<accession>A0A6P7XTS7</accession>
<proteinExistence type="predicted"/>
<organism evidence="4 6">
    <name type="scientific">Microcaecilia unicolor</name>
    <dbReference type="NCBI Taxonomy" id="1415580"/>
    <lineage>
        <taxon>Eukaryota</taxon>
        <taxon>Metazoa</taxon>
        <taxon>Chordata</taxon>
        <taxon>Craniata</taxon>
        <taxon>Vertebrata</taxon>
        <taxon>Euteleostomi</taxon>
        <taxon>Amphibia</taxon>
        <taxon>Gymnophiona</taxon>
        <taxon>Siphonopidae</taxon>
        <taxon>Microcaecilia</taxon>
    </lineage>
</organism>
<dbReference type="KEGG" id="muo:115466628"/>
<dbReference type="SUPFAM" id="SSF56854">
    <property type="entry name" value="Bcl-2 inhibitors of programmed cell death"/>
    <property type="match status" value="1"/>
</dbReference>
<dbReference type="RefSeq" id="XP_030053858.1">
    <property type="nucleotide sequence ID" value="XM_030197998.1"/>
</dbReference>
<evidence type="ECO:0000313" key="4">
    <source>
        <dbReference type="Proteomes" id="UP000515156"/>
    </source>
</evidence>
<dbReference type="Pfam" id="PF15661">
    <property type="entry name" value="CF222"/>
    <property type="match status" value="1"/>
</dbReference>
<protein>
    <submittedName>
        <fullName evidence="5 6">Bcl-2-like protein 12</fullName>
    </submittedName>
</protein>
<keyword evidence="1" id="KW-0597">Phosphoprotein</keyword>
<feature type="compositionally biased region" description="Basic and acidic residues" evidence="3">
    <location>
        <begin position="141"/>
        <end position="151"/>
    </location>
</feature>
<dbReference type="PANTHER" id="PTHR14965:SF2">
    <property type="entry name" value="BCL-2-LIKE PROTEIN 12"/>
    <property type="match status" value="1"/>
</dbReference>